<feature type="compositionally biased region" description="Polar residues" evidence="1">
    <location>
        <begin position="48"/>
        <end position="63"/>
    </location>
</feature>
<organism evidence="2 3">
    <name type="scientific">Funiculus sociatus GB2-A5</name>
    <dbReference type="NCBI Taxonomy" id="2933946"/>
    <lineage>
        <taxon>Bacteria</taxon>
        <taxon>Bacillati</taxon>
        <taxon>Cyanobacteriota</taxon>
        <taxon>Cyanophyceae</taxon>
        <taxon>Coleofasciculales</taxon>
        <taxon>Coleofasciculaceae</taxon>
        <taxon>Funiculus</taxon>
    </lineage>
</organism>
<gene>
    <name evidence="2" type="ORF">NDI37_26450</name>
</gene>
<dbReference type="EMBL" id="JAMPKK010000100">
    <property type="protein sequence ID" value="MEP0867986.1"/>
    <property type="molecule type" value="Genomic_DNA"/>
</dbReference>
<evidence type="ECO:0000256" key="1">
    <source>
        <dbReference type="SAM" id="MobiDB-lite"/>
    </source>
</evidence>
<evidence type="ECO:0000313" key="2">
    <source>
        <dbReference type="EMBL" id="MEP0867986.1"/>
    </source>
</evidence>
<feature type="region of interest" description="Disordered" evidence="1">
    <location>
        <begin position="48"/>
        <end position="147"/>
    </location>
</feature>
<comment type="caution">
    <text evidence="2">The sequence shown here is derived from an EMBL/GenBank/DDBJ whole genome shotgun (WGS) entry which is preliminary data.</text>
</comment>
<evidence type="ECO:0000313" key="3">
    <source>
        <dbReference type="Proteomes" id="UP001442494"/>
    </source>
</evidence>
<accession>A0ABV0JWZ7</accession>
<proteinExistence type="predicted"/>
<keyword evidence="3" id="KW-1185">Reference proteome</keyword>
<evidence type="ECO:0008006" key="4">
    <source>
        <dbReference type="Google" id="ProtNLM"/>
    </source>
</evidence>
<name>A0ABV0JWZ7_9CYAN</name>
<reference evidence="2 3" key="1">
    <citation type="submission" date="2022-04" db="EMBL/GenBank/DDBJ databases">
        <title>Positive selection, recombination, and allopatry shape intraspecific diversity of widespread and dominant cyanobacteria.</title>
        <authorList>
            <person name="Wei J."/>
            <person name="Shu W."/>
            <person name="Hu C."/>
        </authorList>
    </citation>
    <scope>NUCLEOTIDE SEQUENCE [LARGE SCALE GENOMIC DNA]</scope>
    <source>
        <strain evidence="2 3">GB2-A5</strain>
    </source>
</reference>
<dbReference type="Proteomes" id="UP001442494">
    <property type="component" value="Unassembled WGS sequence"/>
</dbReference>
<protein>
    <recommendedName>
        <fullName evidence="4">Secreted protein</fullName>
    </recommendedName>
</protein>
<sequence>MNTSLKTQIKKGVGMMSVVTTAGIFLAFPALAQVNSVNSINGNARIDSSASSQQLFAQTQTPGTAPGAGSTDDSAPAPGAGTTNDSAPAPGAGTNNDATPATIPPGTTPARTPTTNTPQSTTGDSNLRPGSWDCLHNPNPVCMNPRR</sequence>
<dbReference type="RefSeq" id="WP_190421518.1">
    <property type="nucleotide sequence ID" value="NZ_JAMPKK010000100.1"/>
</dbReference>
<feature type="compositionally biased region" description="Low complexity" evidence="1">
    <location>
        <begin position="108"/>
        <end position="122"/>
    </location>
</feature>